<dbReference type="EMBL" id="AP025628">
    <property type="protein sequence ID" value="BDG62340.1"/>
    <property type="molecule type" value="Genomic_DNA"/>
</dbReference>
<dbReference type="AlphaFoldDB" id="A0AA35CN33"/>
<evidence type="ECO:0000313" key="1">
    <source>
        <dbReference type="EMBL" id="BDG62340.1"/>
    </source>
</evidence>
<protein>
    <submittedName>
        <fullName evidence="1">Uncharacterized protein</fullName>
    </submittedName>
</protein>
<name>A0AA35CN33_9FIRM</name>
<proteinExistence type="predicted"/>
<accession>A0AA35CN33</accession>
<dbReference type="KEGG" id="cmic:caldi_34300"/>
<keyword evidence="2" id="KW-1185">Reference proteome</keyword>
<reference evidence="1" key="1">
    <citation type="submission" date="2022-03" db="EMBL/GenBank/DDBJ databases">
        <title>Complete genome sequence of Caldinitratiruptor microaerophilus.</title>
        <authorList>
            <person name="Mukaiyama R."/>
            <person name="Nishiyama T."/>
            <person name="Ueda K."/>
        </authorList>
    </citation>
    <scope>NUCLEOTIDE SEQUENCE</scope>
    <source>
        <strain evidence="1">JCM 16183</strain>
    </source>
</reference>
<dbReference type="Proteomes" id="UP001163687">
    <property type="component" value="Chromosome"/>
</dbReference>
<organism evidence="1 2">
    <name type="scientific">Caldinitratiruptor microaerophilus</name>
    <dbReference type="NCBI Taxonomy" id="671077"/>
    <lineage>
        <taxon>Bacteria</taxon>
        <taxon>Bacillati</taxon>
        <taxon>Bacillota</taxon>
        <taxon>Clostridia</taxon>
        <taxon>Eubacteriales</taxon>
        <taxon>Symbiobacteriaceae</taxon>
        <taxon>Caldinitratiruptor</taxon>
    </lineage>
</organism>
<dbReference type="RefSeq" id="WP_264842929.1">
    <property type="nucleotide sequence ID" value="NZ_AP025628.1"/>
</dbReference>
<gene>
    <name evidence="1" type="ORF">caldi_34300</name>
</gene>
<sequence length="114" mass="13010">MSERYIDWHQELLDRVFEAELARRDIEMAGIMPGDDADVFFFFGYVAGFRAALNELDRIAAVMAENPIVRFFNRHAIHEGGDPREILMSIVRDGAPKFRARALARAGQVEEVRA</sequence>
<evidence type="ECO:0000313" key="2">
    <source>
        <dbReference type="Proteomes" id="UP001163687"/>
    </source>
</evidence>